<evidence type="ECO:0000256" key="5">
    <source>
        <dbReference type="ARBA" id="ARBA00022741"/>
    </source>
</evidence>
<feature type="region of interest" description="Disordered" evidence="13">
    <location>
        <begin position="49"/>
        <end position="76"/>
    </location>
</feature>
<keyword evidence="8" id="KW-0862">Zinc</keyword>
<feature type="region of interest" description="Disordered" evidence="13">
    <location>
        <begin position="639"/>
        <end position="667"/>
    </location>
</feature>
<evidence type="ECO:0000256" key="11">
    <source>
        <dbReference type="PROSITE-ProRule" id="PRU00091"/>
    </source>
</evidence>
<dbReference type="RefSeq" id="XP_051446188.1">
    <property type="nucleotide sequence ID" value="XM_051587766.1"/>
</dbReference>
<dbReference type="CDD" id="cd15725">
    <property type="entry name" value="FYVE_PIKfyve_Fab1"/>
    <property type="match status" value="1"/>
</dbReference>
<comment type="caution">
    <text evidence="16">The sequence shown here is derived from an EMBL/GenBank/DDBJ whole genome shotgun (WGS) entry which is preliminary data.</text>
</comment>
<dbReference type="EMBL" id="MU620907">
    <property type="protein sequence ID" value="KAI8581184.1"/>
    <property type="molecule type" value="Genomic_DNA"/>
</dbReference>
<dbReference type="InterPro" id="IPR002498">
    <property type="entry name" value="PInositol-4-P-4/5-kinase_core"/>
</dbReference>
<feature type="compositionally biased region" description="Low complexity" evidence="13">
    <location>
        <begin position="1847"/>
        <end position="1865"/>
    </location>
</feature>
<dbReference type="Pfam" id="PF01504">
    <property type="entry name" value="PIP5K"/>
    <property type="match status" value="1"/>
</dbReference>
<dbReference type="Gene3D" id="3.50.7.10">
    <property type="entry name" value="GroEL"/>
    <property type="match status" value="1"/>
</dbReference>
<dbReference type="Proteomes" id="UP001206595">
    <property type="component" value="Unassembled WGS sequence"/>
</dbReference>
<dbReference type="InterPro" id="IPR027483">
    <property type="entry name" value="PInositol-4-P-4/5-kinase_C_sf"/>
</dbReference>
<sequence>MSTLQPFQDHDPCKLTSFHLDEPAVADTSENVISKLFNKVISVVGQEHNALQPHENSNTVSQRNSEEHASADRSPISVKASSIHGSFHGSVSRPYDETSVTDTVYSASTLPADMSRPSQLKATDLLNSFLSERNSNEDRPTSIHAHEKIAESPHDEANDSNSMPSQDHPDDDPHEIHGEDSDKTRGHSEDDEENSPSKNRALKFLEPSPLTTKPFLLERTASKDSDTQSIATTFSVSNTNSLRNVISRLRGHKSDKEFWMPDENCKECYTCGKSFTFLRRKHHCRICGQIFCAKCASHIISGKQFKQKGEVRVCKFCFENIDHNIMESNSAAALGTSPADTAIFDDFSPVVPDQKAPIAAPKLQISTTALKRSRDSYGAQNTPTVSVEFQNEFVTEKPIYEEDFPKTPDLLSPNDKPLMRQTHRLSEYDDHEPRPTRTESSSSIRPRLRSSTSGSFGSGDENTQSFMSQKSSFPFRSELGSPALEAVPNRASSEFGGSPLIDKYEDENEDGGVAWNYMRNLSAVELPPNAYAAYKLLEPGSPSVEKDVKGNEGSVTERPFYKYSDVGTKSKHKMNRRLNYKADERKSAQGKGSPIWRNMKNMKVNTHNLTIPVNDLSPSDDPAPSEDQFMLFSPFHRSEQPNWPSPDLLLNNSRPPSQSATSTPNSIQMHSELSIASLDHLRKLLHTSLADLKYMQDNPTLLSKYENTLFDLVLEMVVSIKPDVRGGDDMDLRHYLKIKKIPGAKPSDSHYVKGVVCSKNVAHKQMIRNIDDPRILILLFPVEYSRVGNQLLSIEPVLSQEKEHLKKLVARIIALKPSIVLTKYNVSRLAMEYLLAENIIVVHNMKKSVLQAIARCTGASLIPSIDKFTSGDISLGHCGRFEIKTLVHEMIPNRKKTYLLFDQCFAELGGTIVLRGADQLTLSSIKRIVDFMCYVANSLKLETFLLRDSFAKSKIRADPGNMGSNTEITRLRRASDSLLSLPSLLVSEAETASQTPPIIALDDTPPSINQTINGLGITEVEERHRSIDGSIEIYREALVSISPFVVIPPPYLLTKIKEVEVKILEMEHLMAQEEAKQDHVLTPGSTTPVCATFDQKQELNPISQAIVHVDFGTSPLKDELDLLLDQRHQLTRAWYASMPDMFSHMTAYHHQHLVVLYFNVCTATTVPCHGPEPLFFQYYNQNSDITLGHYLEDLCGNSQRICSSSMCERSEMLHYRSYVHGQARINVMIEKFECPQPGMNDIILMWSYCQRCNNPTPVVPMSQNTWNYSFGKFLELSLYQADVQCRADICPHDIARDHVRYFGFKDLAVRFQYDEIDLLEVAAPPMKLVMFTKVHSNLREDQYQTYRTKIVAFYQSIIERNKHFSMDILDPIKVDAAKKELSEMSENAAAEKKAMLQALQSVYATTYSTDILSLNQIVFHLFRSASAWDQAYSFLLRKYLPQDTDIGKIASSGLRKLLPSDKVIDIDARAERAIDTGDLPVLDVGLDSLPLSIASDAHFTYTNEDNHINVIPALGTSPPEQQVSDSQDNIVLPSRLARRLSIEFIRTENERAVAEEKQSKMIESSLPLIDPMPSSIMARRQAKGMPKRPAQLTDWKSRPSSIPSFLTLTEHGIGSSIRRKEHPIFSVLQDSSILVNTPPDVNSPGQMASNHQATGEVMKQYREIGHRSDGISRPPYSYLPRYADQLNKGSIRDMTKVTASRRKWGPKLERSRTSIQVYDTANDLVQEDVEQEFGEDPVNCNSFGNSGDGATVSPRLGKIDPLLSNRLLAASQYRQVEPRTDYFDNARIRDGDRVVKTPDSPNSITNFSLDSASTDQQLGNHSDHQAPLSSSPTLAPPKENSNSDVPLLALTSSGSSSPSLLKQQQISSLLDDHPAAGGSDQTTFMRALSSALAEITFSKLPPLEYPFTQTDHIFPDSLVIVKEDVPSTIIAYTLSCEDYLEKLHTIHESHDEQSQASNVPDSLQQQAADGLELAPTQENTYASSHASGMEKTLLSDTGTHMRYQFSDGSTRFFCKVFFSEQFEALRQNCGFSEKYITSLASSVEWDSSGGKSGSAFLKTTDDRFLIKQMSRYEMDAFLRFAPAYFQYMSRAFFHELPTVLAKIFGFYSIGFKNAATGKSMRMDVLIMENLFYQRNVKKIFDLKGSMRNRHVQSTGKDNEVLLDENLVEFIYQSPLFIRSHAKETLRASLHNDTLFLYKLDVMDYSLLVGIDEEQQELVVGIVDFMRTFTWDKKLESWVKESGILGGGGKEPTIVSPKTYRIRFREAMERYFLMVPDFWASVEHSTIGQQHHHQ</sequence>
<reference evidence="16" key="1">
    <citation type="submission" date="2021-06" db="EMBL/GenBank/DDBJ databases">
        <authorList>
            <consortium name="DOE Joint Genome Institute"/>
            <person name="Mondo S.J."/>
            <person name="Amses K.R."/>
            <person name="Simmons D.R."/>
            <person name="Longcore J.E."/>
            <person name="Seto K."/>
            <person name="Alves G.H."/>
            <person name="Bonds A.E."/>
            <person name="Quandt C.A."/>
            <person name="Davis W.J."/>
            <person name="Chang Y."/>
            <person name="Letcher P.M."/>
            <person name="Powell M.J."/>
            <person name="Kuo A."/>
            <person name="Labutti K."/>
            <person name="Pangilinan J."/>
            <person name="Andreopoulos W."/>
            <person name="Tritt A."/>
            <person name="Riley R."/>
            <person name="Hundley H."/>
            <person name="Johnson J."/>
            <person name="Lipzen A."/>
            <person name="Barry K."/>
            <person name="Berbee M.L."/>
            <person name="Buchler N.E."/>
            <person name="Grigoriev I.V."/>
            <person name="Spatafora J.W."/>
            <person name="Stajich J.E."/>
            <person name="James T.Y."/>
        </authorList>
    </citation>
    <scope>NUCLEOTIDE SEQUENCE</scope>
    <source>
        <strain evidence="16">AG</strain>
    </source>
</reference>
<dbReference type="InterPro" id="IPR013083">
    <property type="entry name" value="Znf_RING/FYVE/PHD"/>
</dbReference>
<dbReference type="SUPFAM" id="SSF54849">
    <property type="entry name" value="GroEL-intermediate domain like"/>
    <property type="match status" value="1"/>
</dbReference>
<dbReference type="FunFam" id="3.30.810.10:FF:000001">
    <property type="entry name" value="1-phosphatidylinositol 3-phosphate 5-kinase FAB1"/>
    <property type="match status" value="1"/>
</dbReference>
<dbReference type="GO" id="GO:0010008">
    <property type="term" value="C:endosome membrane"/>
    <property type="evidence" value="ECO:0007669"/>
    <property type="project" value="TreeGrafter"/>
</dbReference>
<keyword evidence="4" id="KW-0479">Metal-binding</keyword>
<dbReference type="PANTHER" id="PTHR45748:SF7">
    <property type="entry name" value="1-PHOSPHATIDYLINOSITOL 3-PHOSPHATE 5-KINASE-RELATED"/>
    <property type="match status" value="1"/>
</dbReference>
<feature type="compositionally biased region" description="Basic and acidic residues" evidence="13">
    <location>
        <begin position="174"/>
        <end position="188"/>
    </location>
</feature>
<dbReference type="Gene3D" id="3.30.800.10">
    <property type="entry name" value="Phosphatidylinositol Phosphate Kinase II Beta"/>
    <property type="match status" value="1"/>
</dbReference>
<dbReference type="SUPFAM" id="SSF52029">
    <property type="entry name" value="GroEL apical domain-like"/>
    <property type="match status" value="1"/>
</dbReference>
<keyword evidence="7 12" id="KW-0418">Kinase</keyword>
<evidence type="ECO:0000313" key="16">
    <source>
        <dbReference type="EMBL" id="KAI8581184.1"/>
    </source>
</evidence>
<dbReference type="FunFam" id="3.30.800.10:FF:000005">
    <property type="entry name" value="1-phosphatidylinositol-3-phosphate 5-kinase (Fab1)"/>
    <property type="match status" value="1"/>
</dbReference>
<evidence type="ECO:0000256" key="6">
    <source>
        <dbReference type="ARBA" id="ARBA00022771"/>
    </source>
</evidence>
<feature type="domain" description="FYVE-type" evidence="14">
    <location>
        <begin position="262"/>
        <end position="322"/>
    </location>
</feature>
<dbReference type="SMART" id="SM00330">
    <property type="entry name" value="PIPKc"/>
    <property type="match status" value="1"/>
</dbReference>
<keyword evidence="5 12" id="KW-0547">Nucleotide-binding</keyword>
<dbReference type="GO" id="GO:0046854">
    <property type="term" value="P:phosphatidylinositol phosphate biosynthetic process"/>
    <property type="evidence" value="ECO:0007669"/>
    <property type="project" value="TreeGrafter"/>
</dbReference>
<comment type="catalytic activity">
    <reaction evidence="1">
        <text>a 1,2-diacyl-sn-glycero-3-phospho-(1D-myo-inositol-3-phosphate) + ATP = a 1,2-diacyl-sn-glycero-3-phospho-(1D-myo-inositol-3,5-bisphosphate) + ADP + H(+)</text>
        <dbReference type="Rhea" id="RHEA:13609"/>
        <dbReference type="ChEBI" id="CHEBI:15378"/>
        <dbReference type="ChEBI" id="CHEBI:30616"/>
        <dbReference type="ChEBI" id="CHEBI:57923"/>
        <dbReference type="ChEBI" id="CHEBI:58088"/>
        <dbReference type="ChEBI" id="CHEBI:456216"/>
        <dbReference type="EC" id="2.7.1.150"/>
    </reaction>
</comment>
<feature type="region of interest" description="Disordered" evidence="13">
    <location>
        <begin position="151"/>
        <end position="205"/>
    </location>
</feature>
<evidence type="ECO:0000313" key="17">
    <source>
        <dbReference type="Proteomes" id="UP001206595"/>
    </source>
</evidence>
<dbReference type="InterPro" id="IPR027484">
    <property type="entry name" value="PInositol-4-P-5-kinase_N"/>
</dbReference>
<dbReference type="InterPro" id="IPR011011">
    <property type="entry name" value="Znf_FYVE_PHD"/>
</dbReference>
<dbReference type="GO" id="GO:0000285">
    <property type="term" value="F:1-phosphatidylinositol-3-phosphate 5-kinase activity"/>
    <property type="evidence" value="ECO:0007669"/>
    <property type="project" value="UniProtKB-EC"/>
</dbReference>
<dbReference type="PANTHER" id="PTHR45748">
    <property type="entry name" value="1-PHOSPHATIDYLINOSITOL 3-PHOSPHATE 5-KINASE-RELATED"/>
    <property type="match status" value="1"/>
</dbReference>
<feature type="compositionally biased region" description="Low complexity" evidence="13">
    <location>
        <begin position="1826"/>
        <end position="1837"/>
    </location>
</feature>
<feature type="compositionally biased region" description="Polar residues" evidence="13">
    <location>
        <begin position="650"/>
        <end position="667"/>
    </location>
</feature>
<feature type="region of interest" description="Disordered" evidence="13">
    <location>
        <begin position="1792"/>
        <end position="1865"/>
    </location>
</feature>
<dbReference type="SMART" id="SM00064">
    <property type="entry name" value="FYVE"/>
    <property type="match status" value="1"/>
</dbReference>
<evidence type="ECO:0000259" key="15">
    <source>
        <dbReference type="PROSITE" id="PS51455"/>
    </source>
</evidence>
<reference evidence="16" key="2">
    <citation type="journal article" date="2022" name="Proc. Natl. Acad. Sci. U.S.A.">
        <title>Diploid-dominant life cycles characterize the early evolution of Fungi.</title>
        <authorList>
            <person name="Amses K.R."/>
            <person name="Simmons D.R."/>
            <person name="Longcore J.E."/>
            <person name="Mondo S.J."/>
            <person name="Seto K."/>
            <person name="Jeronimo G.H."/>
            <person name="Bonds A.E."/>
            <person name="Quandt C.A."/>
            <person name="Davis W.J."/>
            <person name="Chang Y."/>
            <person name="Federici B.A."/>
            <person name="Kuo A."/>
            <person name="LaButti K."/>
            <person name="Pangilinan J."/>
            <person name="Andreopoulos W."/>
            <person name="Tritt A."/>
            <person name="Riley R."/>
            <person name="Hundley H."/>
            <person name="Johnson J."/>
            <person name="Lipzen A."/>
            <person name="Barry K."/>
            <person name="Lang B.F."/>
            <person name="Cuomo C.A."/>
            <person name="Buchler N.E."/>
            <person name="Grigoriev I.V."/>
            <person name="Spatafora J.W."/>
            <person name="Stajich J.E."/>
            <person name="James T.Y."/>
        </authorList>
    </citation>
    <scope>NUCLEOTIDE SEQUENCE</scope>
    <source>
        <strain evidence="16">AG</strain>
    </source>
</reference>
<dbReference type="InterPro" id="IPR027409">
    <property type="entry name" value="GroEL-like_apical_dom_sf"/>
</dbReference>
<dbReference type="PROSITE" id="PS50178">
    <property type="entry name" value="ZF_FYVE"/>
    <property type="match status" value="1"/>
</dbReference>
<dbReference type="SUPFAM" id="SSF56104">
    <property type="entry name" value="SAICAR synthase-like"/>
    <property type="match status" value="1"/>
</dbReference>
<keyword evidence="3 12" id="KW-0808">Transferase</keyword>
<organism evidence="16 17">
    <name type="scientific">Umbelopsis ramanniana AG</name>
    <dbReference type="NCBI Taxonomy" id="1314678"/>
    <lineage>
        <taxon>Eukaryota</taxon>
        <taxon>Fungi</taxon>
        <taxon>Fungi incertae sedis</taxon>
        <taxon>Mucoromycota</taxon>
        <taxon>Mucoromycotina</taxon>
        <taxon>Umbelopsidomycetes</taxon>
        <taxon>Umbelopsidales</taxon>
        <taxon>Umbelopsidaceae</taxon>
        <taxon>Umbelopsis</taxon>
    </lineage>
</organism>
<dbReference type="FunFam" id="3.50.7.10:FF:000007">
    <property type="entry name" value="1-phosphatidylinositol 3-phosphate 5-kinase isoform X1"/>
    <property type="match status" value="1"/>
</dbReference>
<dbReference type="InterPro" id="IPR044769">
    <property type="entry name" value="PIKfyve_PIPKc"/>
</dbReference>
<dbReference type="GeneID" id="75913111"/>
<gene>
    <name evidence="16" type="ORF">K450DRAFT_233491</name>
</gene>
<feature type="compositionally biased region" description="Low complexity" evidence="13">
    <location>
        <begin position="440"/>
        <end position="453"/>
    </location>
</feature>
<dbReference type="GO" id="GO:0005524">
    <property type="term" value="F:ATP binding"/>
    <property type="evidence" value="ECO:0007669"/>
    <property type="project" value="UniProtKB-UniRule"/>
</dbReference>
<dbReference type="GO" id="GO:0000329">
    <property type="term" value="C:fungal-type vacuole membrane"/>
    <property type="evidence" value="ECO:0007669"/>
    <property type="project" value="TreeGrafter"/>
</dbReference>
<feature type="compositionally biased region" description="Basic and acidic residues" evidence="13">
    <location>
        <begin position="424"/>
        <end position="437"/>
    </location>
</feature>
<dbReference type="Gene3D" id="3.30.40.10">
    <property type="entry name" value="Zinc/RING finger domain, C3HC4 (zinc finger)"/>
    <property type="match status" value="1"/>
</dbReference>
<dbReference type="InterPro" id="IPR000306">
    <property type="entry name" value="Znf_FYVE"/>
</dbReference>
<keyword evidence="6 11" id="KW-0863">Zinc-finger</keyword>
<dbReference type="InterPro" id="IPR027410">
    <property type="entry name" value="TCP-1-like_intermed_sf"/>
</dbReference>
<dbReference type="Gene3D" id="3.30.810.10">
    <property type="entry name" value="2-Layer Sandwich"/>
    <property type="match status" value="1"/>
</dbReference>
<dbReference type="CDD" id="cd03334">
    <property type="entry name" value="Fab1_TCP"/>
    <property type="match status" value="1"/>
</dbReference>
<keyword evidence="17" id="KW-1185">Reference proteome</keyword>
<dbReference type="InterPro" id="IPR017455">
    <property type="entry name" value="Znf_FYVE-rel"/>
</dbReference>
<dbReference type="EC" id="2.7.1.150" evidence="2"/>
<dbReference type="Pfam" id="PF00118">
    <property type="entry name" value="Cpn60_TCP1"/>
    <property type="match status" value="1"/>
</dbReference>
<keyword evidence="9 12" id="KW-0067">ATP-binding</keyword>
<dbReference type="Pfam" id="PF01363">
    <property type="entry name" value="FYVE"/>
    <property type="match status" value="1"/>
</dbReference>
<dbReference type="InterPro" id="IPR002423">
    <property type="entry name" value="Cpn60/GroEL/TCP-1"/>
</dbReference>
<protein>
    <recommendedName>
        <fullName evidence="2">1-phosphatidylinositol-3-phosphate 5-kinase</fullName>
        <ecNumber evidence="2">2.7.1.150</ecNumber>
    </recommendedName>
    <alternativeName>
        <fullName evidence="10">Type III PIP kinase</fullName>
    </alternativeName>
</protein>
<dbReference type="CDD" id="cd17300">
    <property type="entry name" value="PIPKc_PIKfyve"/>
    <property type="match status" value="1"/>
</dbReference>
<evidence type="ECO:0000256" key="7">
    <source>
        <dbReference type="ARBA" id="ARBA00022777"/>
    </source>
</evidence>
<evidence type="ECO:0000256" key="8">
    <source>
        <dbReference type="ARBA" id="ARBA00022833"/>
    </source>
</evidence>
<dbReference type="PROSITE" id="PS51455">
    <property type="entry name" value="PIPK"/>
    <property type="match status" value="1"/>
</dbReference>
<feature type="compositionally biased region" description="Polar residues" evidence="13">
    <location>
        <begin position="54"/>
        <end position="63"/>
    </location>
</feature>
<dbReference type="GO" id="GO:0008270">
    <property type="term" value="F:zinc ion binding"/>
    <property type="evidence" value="ECO:0007669"/>
    <property type="project" value="UniProtKB-KW"/>
</dbReference>
<proteinExistence type="predicted"/>
<evidence type="ECO:0000256" key="2">
    <source>
        <dbReference type="ARBA" id="ARBA00012009"/>
    </source>
</evidence>
<name>A0AAD5ECX2_UMBRA</name>
<evidence type="ECO:0000256" key="1">
    <source>
        <dbReference type="ARBA" id="ARBA00000768"/>
    </source>
</evidence>
<feature type="region of interest" description="Disordered" evidence="13">
    <location>
        <begin position="424"/>
        <end position="466"/>
    </location>
</feature>
<dbReference type="SUPFAM" id="SSF57903">
    <property type="entry name" value="FYVE/PHD zinc finger"/>
    <property type="match status" value="1"/>
</dbReference>
<evidence type="ECO:0000259" key="14">
    <source>
        <dbReference type="PROSITE" id="PS50178"/>
    </source>
</evidence>
<feature type="compositionally biased region" description="Polar residues" evidence="13">
    <location>
        <begin position="1799"/>
        <end position="1820"/>
    </location>
</feature>
<evidence type="ECO:0000256" key="4">
    <source>
        <dbReference type="ARBA" id="ARBA00022723"/>
    </source>
</evidence>
<evidence type="ECO:0000256" key="10">
    <source>
        <dbReference type="ARBA" id="ARBA00075294"/>
    </source>
</evidence>
<evidence type="ECO:0000256" key="12">
    <source>
        <dbReference type="PROSITE-ProRule" id="PRU00781"/>
    </source>
</evidence>
<evidence type="ECO:0000256" key="13">
    <source>
        <dbReference type="SAM" id="MobiDB-lite"/>
    </source>
</evidence>
<evidence type="ECO:0000256" key="9">
    <source>
        <dbReference type="ARBA" id="ARBA00022840"/>
    </source>
</evidence>
<evidence type="ECO:0000256" key="3">
    <source>
        <dbReference type="ARBA" id="ARBA00022679"/>
    </source>
</evidence>
<feature type="domain" description="PIPK" evidence="15">
    <location>
        <begin position="1951"/>
        <end position="2271"/>
    </location>
</feature>
<accession>A0AAD5ECX2</accession>